<dbReference type="PROSITE" id="PS51450">
    <property type="entry name" value="LRR"/>
    <property type="match status" value="1"/>
</dbReference>
<name>A0A3M7SEK2_BRAPC</name>
<comment type="caution">
    <text evidence="4">The sequence shown here is derived from an EMBL/GenBank/DDBJ whole genome shotgun (WGS) entry which is preliminary data.</text>
</comment>
<dbReference type="InterPro" id="IPR032675">
    <property type="entry name" value="LRR_dom_sf"/>
</dbReference>
<protein>
    <recommendedName>
        <fullName evidence="3">Post-SET domain-containing protein</fullName>
    </recommendedName>
</protein>
<sequence length="583" mass="68269">MRILPIAIFSHAIRLTFMAAVINICPNEKFCKCNWEFMRIECYCRTDECRNALSINSYQSQEQKNPYQFRNKNYRQFKEVYLNEIERLDKSYFYNATFSDSLKLSVQFPNILGQNFLSDLASINNLEIIYSNLVLIEPDAFDHLICDTLSFISLGDNYPLDIKSFGKETFLKNLNLDYHSSNNLKSLFVSNSPGWKSLKTQIDMINLVNYSLTENQLNRYWSSEAKIEKIYIQEAKGIKILDHTFVPKFKDLKTIEIYFSDLSYISPNFAVLHAESLKSLTIRQSNLEIVQQGVFGFLKNLEYLDLSSNPIKQIELKAFQKTSIQTLLLHSISEYYHVDNSDICMLSFLPCGINVHLDSVVNSWKSCSHIFINELRNKEKRLDFSMKGFQHVEYLNAYRDCKLGERLVSCLAQTNRRNHCLLKQFQVEVKHDTAELTTKKFRYNQEQGSKQFYLPKSINELDNQTNDSFKENDKIGRKSEPNRWMIYLLCTLVFFCLFQILIAIFLIYLFSNRKNSVDCIDKRDGSSPKPISVRPNNEFLGENDDQMKSFEETRLKRAAFGRPKYVPRAPIQTLRDTSFNLRY</sequence>
<reference evidence="4 5" key="1">
    <citation type="journal article" date="2018" name="Sci. Rep.">
        <title>Genomic signatures of local adaptation to the degree of environmental predictability in rotifers.</title>
        <authorList>
            <person name="Franch-Gras L."/>
            <person name="Hahn C."/>
            <person name="Garcia-Roger E.M."/>
            <person name="Carmona M.J."/>
            <person name="Serra M."/>
            <person name="Gomez A."/>
        </authorList>
    </citation>
    <scope>NUCLEOTIDE SEQUENCE [LARGE SCALE GENOMIC DNA]</scope>
    <source>
        <strain evidence="4">HYR1</strain>
    </source>
</reference>
<dbReference type="PROSITE" id="PS50868">
    <property type="entry name" value="POST_SET"/>
    <property type="match status" value="1"/>
</dbReference>
<evidence type="ECO:0000259" key="3">
    <source>
        <dbReference type="PROSITE" id="PS50868"/>
    </source>
</evidence>
<dbReference type="InterPro" id="IPR001611">
    <property type="entry name" value="Leu-rich_rpt"/>
</dbReference>
<dbReference type="STRING" id="10195.A0A3M7SEK2"/>
<keyword evidence="5" id="KW-1185">Reference proteome</keyword>
<dbReference type="AlphaFoldDB" id="A0A3M7SEK2"/>
<dbReference type="InterPro" id="IPR003616">
    <property type="entry name" value="Post-SET_dom"/>
</dbReference>
<dbReference type="Proteomes" id="UP000276133">
    <property type="component" value="Unassembled WGS sequence"/>
</dbReference>
<keyword evidence="1" id="KW-0472">Membrane</keyword>
<feature type="transmembrane region" description="Helical" evidence="1">
    <location>
        <begin position="484"/>
        <end position="510"/>
    </location>
</feature>
<dbReference type="SUPFAM" id="SSF52047">
    <property type="entry name" value="RNI-like"/>
    <property type="match status" value="1"/>
</dbReference>
<feature type="signal peptide" evidence="2">
    <location>
        <begin position="1"/>
        <end position="18"/>
    </location>
</feature>
<accession>A0A3M7SEK2</accession>
<keyword evidence="2" id="KW-0732">Signal</keyword>
<evidence type="ECO:0000313" key="5">
    <source>
        <dbReference type="Proteomes" id="UP000276133"/>
    </source>
</evidence>
<gene>
    <name evidence="4" type="ORF">BpHYR1_000072</name>
</gene>
<dbReference type="OrthoDB" id="1687175at2759"/>
<dbReference type="EMBL" id="REGN01001512">
    <property type="protein sequence ID" value="RNA34243.1"/>
    <property type="molecule type" value="Genomic_DNA"/>
</dbReference>
<evidence type="ECO:0000256" key="1">
    <source>
        <dbReference type="SAM" id="Phobius"/>
    </source>
</evidence>
<keyword evidence="1" id="KW-1133">Transmembrane helix</keyword>
<dbReference type="Pfam" id="PF13855">
    <property type="entry name" value="LRR_8"/>
    <property type="match status" value="1"/>
</dbReference>
<organism evidence="4 5">
    <name type="scientific">Brachionus plicatilis</name>
    <name type="common">Marine rotifer</name>
    <name type="synonym">Brachionus muelleri</name>
    <dbReference type="NCBI Taxonomy" id="10195"/>
    <lineage>
        <taxon>Eukaryota</taxon>
        <taxon>Metazoa</taxon>
        <taxon>Spiralia</taxon>
        <taxon>Gnathifera</taxon>
        <taxon>Rotifera</taxon>
        <taxon>Eurotatoria</taxon>
        <taxon>Monogononta</taxon>
        <taxon>Pseudotrocha</taxon>
        <taxon>Ploima</taxon>
        <taxon>Brachionidae</taxon>
        <taxon>Brachionus</taxon>
    </lineage>
</organism>
<evidence type="ECO:0000313" key="4">
    <source>
        <dbReference type="EMBL" id="RNA34243.1"/>
    </source>
</evidence>
<feature type="domain" description="Post-SET" evidence="3">
    <location>
        <begin position="38"/>
        <end position="54"/>
    </location>
</feature>
<feature type="chain" id="PRO_5018047204" description="Post-SET domain-containing protein" evidence="2">
    <location>
        <begin position="19"/>
        <end position="583"/>
    </location>
</feature>
<evidence type="ECO:0000256" key="2">
    <source>
        <dbReference type="SAM" id="SignalP"/>
    </source>
</evidence>
<keyword evidence="1" id="KW-0812">Transmembrane</keyword>
<dbReference type="Gene3D" id="3.80.10.10">
    <property type="entry name" value="Ribonuclease Inhibitor"/>
    <property type="match status" value="1"/>
</dbReference>
<proteinExistence type="predicted"/>